<protein>
    <submittedName>
        <fullName evidence="1">Uncharacterized protein</fullName>
    </submittedName>
</protein>
<reference evidence="1 2" key="1">
    <citation type="submission" date="2021-06" db="EMBL/GenBank/DDBJ databases">
        <title>Caerostris extrusa draft genome.</title>
        <authorList>
            <person name="Kono N."/>
            <person name="Arakawa K."/>
        </authorList>
    </citation>
    <scope>NUCLEOTIDE SEQUENCE [LARGE SCALE GENOMIC DNA]</scope>
</reference>
<evidence type="ECO:0000313" key="2">
    <source>
        <dbReference type="Proteomes" id="UP001054945"/>
    </source>
</evidence>
<name>A0AAV4X934_CAEEX</name>
<proteinExistence type="predicted"/>
<dbReference type="AlphaFoldDB" id="A0AAV4X934"/>
<keyword evidence="2" id="KW-1185">Reference proteome</keyword>
<comment type="caution">
    <text evidence="1">The sequence shown here is derived from an EMBL/GenBank/DDBJ whole genome shotgun (WGS) entry which is preliminary data.</text>
</comment>
<gene>
    <name evidence="1" type="ORF">CEXT_472801</name>
</gene>
<accession>A0AAV4X934</accession>
<dbReference type="EMBL" id="BPLR01017389">
    <property type="protein sequence ID" value="GIY91198.1"/>
    <property type="molecule type" value="Genomic_DNA"/>
</dbReference>
<sequence>MFLSDAVQELGKISQSLIKTVFPPTLLLSNAVQELGKCNGADDILARHQLRLADDSDLEDGMEPRFPLTLPHRIWNGCDKRTNVLSHLLHLIESLADQSGVSPLLS</sequence>
<organism evidence="1 2">
    <name type="scientific">Caerostris extrusa</name>
    <name type="common">Bark spider</name>
    <name type="synonym">Caerostris bankana</name>
    <dbReference type="NCBI Taxonomy" id="172846"/>
    <lineage>
        <taxon>Eukaryota</taxon>
        <taxon>Metazoa</taxon>
        <taxon>Ecdysozoa</taxon>
        <taxon>Arthropoda</taxon>
        <taxon>Chelicerata</taxon>
        <taxon>Arachnida</taxon>
        <taxon>Araneae</taxon>
        <taxon>Araneomorphae</taxon>
        <taxon>Entelegynae</taxon>
        <taxon>Araneoidea</taxon>
        <taxon>Araneidae</taxon>
        <taxon>Caerostris</taxon>
    </lineage>
</organism>
<dbReference type="Proteomes" id="UP001054945">
    <property type="component" value="Unassembled WGS sequence"/>
</dbReference>
<evidence type="ECO:0000313" key="1">
    <source>
        <dbReference type="EMBL" id="GIY91198.1"/>
    </source>
</evidence>